<protein>
    <submittedName>
        <fullName evidence="2">Sulfotransferase family protein</fullName>
    </submittedName>
</protein>
<keyword evidence="3" id="KW-1185">Reference proteome</keyword>
<organism evidence="2 3">
    <name type="scientific">Maritimibacter dapengensis</name>
    <dbReference type="NCBI Taxonomy" id="2836868"/>
    <lineage>
        <taxon>Bacteria</taxon>
        <taxon>Pseudomonadati</taxon>
        <taxon>Pseudomonadota</taxon>
        <taxon>Alphaproteobacteria</taxon>
        <taxon>Rhodobacterales</taxon>
        <taxon>Roseobacteraceae</taxon>
        <taxon>Maritimibacter</taxon>
    </lineage>
</organism>
<evidence type="ECO:0000313" key="2">
    <source>
        <dbReference type="EMBL" id="MBV7377712.1"/>
    </source>
</evidence>
<comment type="caution">
    <text evidence="2">The sequence shown here is derived from an EMBL/GenBank/DDBJ whole genome shotgun (WGS) entry which is preliminary data.</text>
</comment>
<feature type="compositionally biased region" description="Basic and acidic residues" evidence="1">
    <location>
        <begin position="225"/>
        <end position="239"/>
    </location>
</feature>
<dbReference type="Proteomes" id="UP000756530">
    <property type="component" value="Unassembled WGS sequence"/>
</dbReference>
<dbReference type="Pfam" id="PF03567">
    <property type="entry name" value="Sulfotransfer_2"/>
    <property type="match status" value="1"/>
</dbReference>
<dbReference type="EMBL" id="JAHUZE010000001">
    <property type="protein sequence ID" value="MBV7377712.1"/>
    <property type="molecule type" value="Genomic_DNA"/>
</dbReference>
<feature type="region of interest" description="Disordered" evidence="1">
    <location>
        <begin position="225"/>
        <end position="249"/>
    </location>
</feature>
<accession>A0ABS6SXN8</accession>
<evidence type="ECO:0000313" key="3">
    <source>
        <dbReference type="Proteomes" id="UP000756530"/>
    </source>
</evidence>
<name>A0ABS6SXN8_9RHOB</name>
<dbReference type="RefSeq" id="WP_218390585.1">
    <property type="nucleotide sequence ID" value="NZ_JAHUZE010000001.1"/>
</dbReference>
<sequence>MVMTLPVHELVYVAVPLCASTSAKASMYGLMIQHNYEGLKRSGEPIPMHVHYPYRALRPTDYGTMDDPFVFTVIRDPLERFLSLWSYKVMTEKRIVTANTKRRKDRHGLLRGAVIDIVKLDKLPTATPSLEQFVMEFDAYSARYGFLDQLMRPVSEFLGDDLSVYHEIYTMDRIPELEATIRERTGVAEYYIPKVKATSAEHQVSPDDLSDRAFDSLMERLEPHYAEMPDHFSRPDRASRAGTHTKKAS</sequence>
<reference evidence="2 3" key="1">
    <citation type="submission" date="2021-05" db="EMBL/GenBank/DDBJ databases">
        <title>Culturable bacteria isolated from Daya Bay.</title>
        <authorList>
            <person name="Zheng W."/>
            <person name="Yu S."/>
            <person name="Huang Y."/>
        </authorList>
    </citation>
    <scope>NUCLEOTIDE SEQUENCE [LARGE SCALE GENOMIC DNA]</scope>
    <source>
        <strain evidence="2 3">DP4N28-5</strain>
    </source>
</reference>
<proteinExistence type="predicted"/>
<gene>
    <name evidence="2" type="ORF">KJP28_02160</name>
</gene>
<dbReference type="InterPro" id="IPR005331">
    <property type="entry name" value="Sulfotransferase"/>
</dbReference>
<evidence type="ECO:0000256" key="1">
    <source>
        <dbReference type="SAM" id="MobiDB-lite"/>
    </source>
</evidence>